<evidence type="ECO:0000256" key="1">
    <source>
        <dbReference type="SAM" id="Coils"/>
    </source>
</evidence>
<proteinExistence type="predicted"/>
<dbReference type="Pfam" id="PF06391">
    <property type="entry name" value="MAT1"/>
    <property type="match status" value="1"/>
</dbReference>
<sequence>MEDERLVERERDFRRQVQKVYYLREEDFDDVLSDGVVVKTKLQAFNDYLEEVEEIIELLMNEQTRSEGRAKLDAASASVREKTARNKAKLDMDRKAMQEVIQREHEEKMEAAARRQREEKARQLEQLQARAALEAEVAANRSSVLDAQRKLRNDSKKPASQAVKEEYVPATRERHEPVRAQPVDPARWKDEPKRMVLSTHALREAYEDDAVQMDIVCVAGGYDREQWRIKYSQEAFCRDGLEYVGQMRETKV</sequence>
<dbReference type="PANTHER" id="PTHR12683:SF13">
    <property type="entry name" value="CDK-ACTIVATING KINASE ASSEMBLY FACTOR MAT1"/>
    <property type="match status" value="1"/>
</dbReference>
<dbReference type="AlphaFoldDB" id="A0AB34K1E3"/>
<feature type="coiled-coil region" evidence="1">
    <location>
        <begin position="101"/>
        <end position="130"/>
    </location>
</feature>
<organism evidence="4 5">
    <name type="scientific">Prymnesium parvum</name>
    <name type="common">Toxic golden alga</name>
    <dbReference type="NCBI Taxonomy" id="97485"/>
    <lineage>
        <taxon>Eukaryota</taxon>
        <taxon>Haptista</taxon>
        <taxon>Haptophyta</taxon>
        <taxon>Prymnesiophyceae</taxon>
        <taxon>Prymnesiales</taxon>
        <taxon>Prymnesiaceae</taxon>
        <taxon>Prymnesium</taxon>
    </lineage>
</organism>
<evidence type="ECO:0000256" key="2">
    <source>
        <dbReference type="SAM" id="MobiDB-lite"/>
    </source>
</evidence>
<dbReference type="Proteomes" id="UP001515480">
    <property type="component" value="Unassembled WGS sequence"/>
</dbReference>
<protein>
    <recommendedName>
        <fullName evidence="3">MAT1 centre domain-containing protein</fullName>
    </recommendedName>
</protein>
<name>A0AB34K1E3_PRYPA</name>
<dbReference type="GO" id="GO:0006281">
    <property type="term" value="P:DNA repair"/>
    <property type="evidence" value="ECO:0007669"/>
    <property type="project" value="TreeGrafter"/>
</dbReference>
<evidence type="ECO:0000313" key="4">
    <source>
        <dbReference type="EMBL" id="KAL1526329.1"/>
    </source>
</evidence>
<keyword evidence="5" id="KW-1185">Reference proteome</keyword>
<feature type="region of interest" description="Disordered" evidence="2">
    <location>
        <begin position="150"/>
        <end position="174"/>
    </location>
</feature>
<feature type="domain" description="MAT1 centre" evidence="3">
    <location>
        <begin position="4"/>
        <end position="164"/>
    </location>
</feature>
<gene>
    <name evidence="4" type="ORF">AB1Y20_015043</name>
</gene>
<dbReference type="EMBL" id="JBGBPQ010000003">
    <property type="protein sequence ID" value="KAL1526329.1"/>
    <property type="molecule type" value="Genomic_DNA"/>
</dbReference>
<comment type="caution">
    <text evidence="4">The sequence shown here is derived from an EMBL/GenBank/DDBJ whole genome shotgun (WGS) entry which is preliminary data.</text>
</comment>
<reference evidence="4 5" key="1">
    <citation type="journal article" date="2024" name="Science">
        <title>Giant polyketide synthase enzymes in the biosynthesis of giant marine polyether toxins.</title>
        <authorList>
            <person name="Fallon T.R."/>
            <person name="Shende V.V."/>
            <person name="Wierzbicki I.H."/>
            <person name="Pendleton A.L."/>
            <person name="Watervoot N.F."/>
            <person name="Auber R.P."/>
            <person name="Gonzalez D.J."/>
            <person name="Wisecaver J.H."/>
            <person name="Moore B.S."/>
        </authorList>
    </citation>
    <scope>NUCLEOTIDE SEQUENCE [LARGE SCALE GENOMIC DNA]</scope>
    <source>
        <strain evidence="4 5">12B1</strain>
    </source>
</reference>
<dbReference type="GO" id="GO:0005675">
    <property type="term" value="C:transcription factor TFIIH holo complex"/>
    <property type="evidence" value="ECO:0007669"/>
    <property type="project" value="TreeGrafter"/>
</dbReference>
<dbReference type="InterPro" id="IPR015877">
    <property type="entry name" value="MAT1_centre"/>
</dbReference>
<keyword evidence="1" id="KW-0175">Coiled coil</keyword>
<dbReference type="PANTHER" id="PTHR12683">
    <property type="entry name" value="CDK-ACTIVATING KINASE ASSEMBLY FACTOR MAT1"/>
    <property type="match status" value="1"/>
</dbReference>
<evidence type="ECO:0000259" key="3">
    <source>
        <dbReference type="Pfam" id="PF06391"/>
    </source>
</evidence>
<dbReference type="GO" id="GO:0006357">
    <property type="term" value="P:regulation of transcription by RNA polymerase II"/>
    <property type="evidence" value="ECO:0007669"/>
    <property type="project" value="TreeGrafter"/>
</dbReference>
<accession>A0AB34K1E3</accession>
<evidence type="ECO:0000313" key="5">
    <source>
        <dbReference type="Proteomes" id="UP001515480"/>
    </source>
</evidence>